<comment type="cofactor">
    <cofactor evidence="1 14 15">
        <name>Zn(2+)</name>
        <dbReference type="ChEBI" id="CHEBI:29105"/>
    </cofactor>
</comment>
<dbReference type="RefSeq" id="WP_054726351.1">
    <property type="nucleotide sequence ID" value="NZ_CP012898.1"/>
</dbReference>
<evidence type="ECO:0000256" key="12">
    <source>
        <dbReference type="PIRSR" id="PIRSR606262-1"/>
    </source>
</evidence>
<dbReference type="InterPro" id="IPR002125">
    <property type="entry name" value="CMP_dCMP_dom"/>
</dbReference>
<comment type="function">
    <text evidence="2 15">This enzyme scavenges exogenous and endogenous cytidine and 2'-deoxycytidine for UMP synthesis.</text>
</comment>
<comment type="catalytic activity">
    <reaction evidence="10 15">
        <text>2'-deoxycytidine + H2O + H(+) = 2'-deoxyuridine + NH4(+)</text>
        <dbReference type="Rhea" id="RHEA:13433"/>
        <dbReference type="ChEBI" id="CHEBI:15377"/>
        <dbReference type="ChEBI" id="CHEBI:15378"/>
        <dbReference type="ChEBI" id="CHEBI:15698"/>
        <dbReference type="ChEBI" id="CHEBI:16450"/>
        <dbReference type="ChEBI" id="CHEBI:28938"/>
        <dbReference type="EC" id="3.5.4.5"/>
    </reaction>
</comment>
<evidence type="ECO:0000256" key="13">
    <source>
        <dbReference type="PIRSR" id="PIRSR606262-2"/>
    </source>
</evidence>
<keyword evidence="7 15" id="KW-0378">Hydrolase</keyword>
<name>A0A0P0DA36_9FLAO</name>
<proteinExistence type="inferred from homology"/>
<organism evidence="17 18">
    <name type="scientific">Pseudalgibacter alginicilyticus</name>
    <dbReference type="NCBI Taxonomy" id="1736674"/>
    <lineage>
        <taxon>Bacteria</taxon>
        <taxon>Pseudomonadati</taxon>
        <taxon>Bacteroidota</taxon>
        <taxon>Flavobacteriia</taxon>
        <taxon>Flavobacteriales</taxon>
        <taxon>Flavobacteriaceae</taxon>
        <taxon>Pseudalgibacter</taxon>
    </lineage>
</organism>
<protein>
    <recommendedName>
        <fullName evidence="5 15">Cytidine deaminase</fullName>
        <ecNumber evidence="4 15">3.5.4.5</ecNumber>
    </recommendedName>
    <alternativeName>
        <fullName evidence="9 15">Cytidine aminohydrolase</fullName>
    </alternativeName>
</protein>
<dbReference type="GO" id="GO:0055086">
    <property type="term" value="P:nucleobase-containing small molecule metabolic process"/>
    <property type="evidence" value="ECO:0007669"/>
    <property type="project" value="UniProtKB-ARBA"/>
</dbReference>
<dbReference type="PROSITE" id="PS51747">
    <property type="entry name" value="CYT_DCMP_DEAMINASES_2"/>
    <property type="match status" value="1"/>
</dbReference>
<keyword evidence="18" id="KW-1185">Reference proteome</keyword>
<dbReference type="PANTHER" id="PTHR11644:SF2">
    <property type="entry name" value="CYTIDINE DEAMINASE"/>
    <property type="match status" value="1"/>
</dbReference>
<dbReference type="CDD" id="cd01283">
    <property type="entry name" value="cytidine_deaminase"/>
    <property type="match status" value="1"/>
</dbReference>
<dbReference type="InterPro" id="IPR006262">
    <property type="entry name" value="Cyt_deam_tetra"/>
</dbReference>
<dbReference type="KEGG" id="ahz:APS56_06740"/>
<evidence type="ECO:0000256" key="5">
    <source>
        <dbReference type="ARBA" id="ARBA00018266"/>
    </source>
</evidence>
<feature type="binding site" evidence="14">
    <location>
        <position position="115"/>
    </location>
    <ligand>
        <name>Zn(2+)</name>
        <dbReference type="ChEBI" id="CHEBI:29105"/>
        <note>catalytic</note>
    </ligand>
</feature>
<dbReference type="GO" id="GO:0042802">
    <property type="term" value="F:identical protein binding"/>
    <property type="evidence" value="ECO:0007669"/>
    <property type="project" value="UniProtKB-ARBA"/>
</dbReference>
<dbReference type="GO" id="GO:0008270">
    <property type="term" value="F:zinc ion binding"/>
    <property type="evidence" value="ECO:0007669"/>
    <property type="project" value="UniProtKB-UniRule"/>
</dbReference>
<feature type="binding site" evidence="14">
    <location>
        <position position="112"/>
    </location>
    <ligand>
        <name>Zn(2+)</name>
        <dbReference type="ChEBI" id="CHEBI:29105"/>
        <note>catalytic</note>
    </ligand>
</feature>
<reference evidence="17 18" key="1">
    <citation type="submission" date="2015-10" db="EMBL/GenBank/DDBJ databases">
        <authorList>
            <person name="Gilbert D.G."/>
        </authorList>
    </citation>
    <scope>NUCLEOTIDE SEQUENCE [LARGE SCALE GENOMIC DNA]</scope>
    <source>
        <strain evidence="18">HZ-22</strain>
    </source>
</reference>
<dbReference type="PROSITE" id="PS00903">
    <property type="entry name" value="CYT_DCMP_DEAMINASES_1"/>
    <property type="match status" value="1"/>
</dbReference>
<comment type="similarity">
    <text evidence="3 15">Belongs to the cytidine and deoxycytidylate deaminase family.</text>
</comment>
<dbReference type="NCBIfam" id="TIGR01354">
    <property type="entry name" value="cyt_deam_tetra"/>
    <property type="match status" value="1"/>
</dbReference>
<dbReference type="InterPro" id="IPR050202">
    <property type="entry name" value="Cyt/Deoxycyt_deaminase"/>
</dbReference>
<evidence type="ECO:0000313" key="17">
    <source>
        <dbReference type="EMBL" id="ALJ04837.1"/>
    </source>
</evidence>
<accession>A0A0P0DA36</accession>
<evidence type="ECO:0000313" key="18">
    <source>
        <dbReference type="Proteomes" id="UP000057981"/>
    </source>
</evidence>
<evidence type="ECO:0000256" key="7">
    <source>
        <dbReference type="ARBA" id="ARBA00022801"/>
    </source>
</evidence>
<evidence type="ECO:0000256" key="10">
    <source>
        <dbReference type="ARBA" id="ARBA00049252"/>
    </source>
</evidence>
<dbReference type="OrthoDB" id="9795347at2"/>
<evidence type="ECO:0000256" key="4">
    <source>
        <dbReference type="ARBA" id="ARBA00012783"/>
    </source>
</evidence>
<evidence type="ECO:0000256" key="14">
    <source>
        <dbReference type="PIRSR" id="PIRSR606262-3"/>
    </source>
</evidence>
<dbReference type="Proteomes" id="UP000057981">
    <property type="component" value="Chromosome"/>
</dbReference>
<evidence type="ECO:0000256" key="2">
    <source>
        <dbReference type="ARBA" id="ARBA00003949"/>
    </source>
</evidence>
<gene>
    <name evidence="17" type="ORF">APS56_06740</name>
</gene>
<dbReference type="GO" id="GO:0004126">
    <property type="term" value="F:cytidine deaminase activity"/>
    <property type="evidence" value="ECO:0007669"/>
    <property type="project" value="UniProtKB-UniRule"/>
</dbReference>
<dbReference type="InterPro" id="IPR016192">
    <property type="entry name" value="APOBEC/CMP_deaminase_Zn-bd"/>
</dbReference>
<feature type="binding site" evidence="13">
    <location>
        <begin position="62"/>
        <end position="68"/>
    </location>
    <ligand>
        <name>substrate</name>
    </ligand>
</feature>
<evidence type="ECO:0000256" key="6">
    <source>
        <dbReference type="ARBA" id="ARBA00022723"/>
    </source>
</evidence>
<feature type="binding site" evidence="14">
    <location>
        <position position="73"/>
    </location>
    <ligand>
        <name>Zn(2+)</name>
        <dbReference type="ChEBI" id="CHEBI:29105"/>
        <note>catalytic</note>
    </ligand>
</feature>
<evidence type="ECO:0000259" key="16">
    <source>
        <dbReference type="PROSITE" id="PS51747"/>
    </source>
</evidence>
<keyword evidence="6 14" id="KW-0479">Metal-binding</keyword>
<evidence type="ECO:0000256" key="3">
    <source>
        <dbReference type="ARBA" id="ARBA00006576"/>
    </source>
</evidence>
<dbReference type="SUPFAM" id="SSF53927">
    <property type="entry name" value="Cytidine deaminase-like"/>
    <property type="match status" value="1"/>
</dbReference>
<dbReference type="STRING" id="1736674.APS56_06740"/>
<keyword evidence="8 14" id="KW-0862">Zinc</keyword>
<evidence type="ECO:0000256" key="1">
    <source>
        <dbReference type="ARBA" id="ARBA00001947"/>
    </source>
</evidence>
<feature type="active site" description="Proton donor" evidence="12">
    <location>
        <position position="75"/>
    </location>
</feature>
<dbReference type="InterPro" id="IPR016193">
    <property type="entry name" value="Cytidine_deaminase-like"/>
</dbReference>
<dbReference type="GO" id="GO:0072527">
    <property type="term" value="P:pyrimidine-containing compound metabolic process"/>
    <property type="evidence" value="ECO:0007669"/>
    <property type="project" value="UniProtKB-ARBA"/>
</dbReference>
<dbReference type="NCBIfam" id="NF004064">
    <property type="entry name" value="PRK05578.1"/>
    <property type="match status" value="1"/>
</dbReference>
<dbReference type="PATRIC" id="fig|1736674.3.peg.1378"/>
<dbReference type="EMBL" id="CP012898">
    <property type="protein sequence ID" value="ALJ04837.1"/>
    <property type="molecule type" value="Genomic_DNA"/>
</dbReference>
<dbReference type="Gene3D" id="3.40.140.10">
    <property type="entry name" value="Cytidine Deaminase, domain 2"/>
    <property type="match status" value="1"/>
</dbReference>
<feature type="domain" description="CMP/dCMP-type deaminase" evidence="16">
    <location>
        <begin position="21"/>
        <end position="149"/>
    </location>
</feature>
<evidence type="ECO:0000256" key="9">
    <source>
        <dbReference type="ARBA" id="ARBA00032005"/>
    </source>
</evidence>
<comment type="catalytic activity">
    <reaction evidence="11 15">
        <text>cytidine + H2O + H(+) = uridine + NH4(+)</text>
        <dbReference type="Rhea" id="RHEA:16069"/>
        <dbReference type="ChEBI" id="CHEBI:15377"/>
        <dbReference type="ChEBI" id="CHEBI:15378"/>
        <dbReference type="ChEBI" id="CHEBI:16704"/>
        <dbReference type="ChEBI" id="CHEBI:17562"/>
        <dbReference type="ChEBI" id="CHEBI:28938"/>
        <dbReference type="EC" id="3.5.4.5"/>
    </reaction>
</comment>
<evidence type="ECO:0000256" key="11">
    <source>
        <dbReference type="ARBA" id="ARBA00049558"/>
    </source>
</evidence>
<sequence>MKKIKIESTIYVYENLEALPQDVFYLVERAKEARNNAYAPYSKFKVGAALVLDNNEVVTGNNQENASYPSGLCAERTAVYYAGSQYPNAKILKMVIVAGSEVNKTDEAIPPCGACRQAIAEYEVKQELPIEIYFMGETGRILKSNSLKNLLPLLFNKSML</sequence>
<dbReference type="Pfam" id="PF00383">
    <property type="entry name" value="dCMP_cyt_deam_1"/>
    <property type="match status" value="1"/>
</dbReference>
<dbReference type="EC" id="3.5.4.5" evidence="4 15"/>
<dbReference type="PANTHER" id="PTHR11644">
    <property type="entry name" value="CYTIDINE DEAMINASE"/>
    <property type="match status" value="1"/>
</dbReference>
<dbReference type="GO" id="GO:0005829">
    <property type="term" value="C:cytosol"/>
    <property type="evidence" value="ECO:0007669"/>
    <property type="project" value="TreeGrafter"/>
</dbReference>
<dbReference type="AlphaFoldDB" id="A0A0P0DA36"/>
<evidence type="ECO:0000256" key="8">
    <source>
        <dbReference type="ARBA" id="ARBA00022833"/>
    </source>
</evidence>
<evidence type="ECO:0000256" key="15">
    <source>
        <dbReference type="RuleBase" id="RU364006"/>
    </source>
</evidence>